<comment type="caution">
    <text evidence="1">The sequence shown here is derived from an EMBL/GenBank/DDBJ whole genome shotgun (WGS) entry which is preliminary data.</text>
</comment>
<name>A0A167KDC6_9GAMM</name>
<dbReference type="Proteomes" id="UP000076486">
    <property type="component" value="Unassembled WGS sequence"/>
</dbReference>
<dbReference type="AlphaFoldDB" id="A0A167KDC6"/>
<reference evidence="1 2" key="1">
    <citation type="submission" date="2013-07" db="EMBL/GenBank/DDBJ databases">
        <title>Comparative Genomic and Metabolomic Analysis of Twelve Strains of Pseudoalteromonas luteoviolacea.</title>
        <authorList>
            <person name="Vynne N.G."/>
            <person name="Mansson M."/>
            <person name="Gram L."/>
        </authorList>
    </citation>
    <scope>NUCLEOTIDE SEQUENCE [LARGE SCALE GENOMIC DNA]</scope>
    <source>
        <strain evidence="1 2">CPMOR-1</strain>
    </source>
</reference>
<accession>A0A167KDC6</accession>
<organism evidence="1 2">
    <name type="scientific">Pseudoalteromonas luteoviolacea CPMOR-1</name>
    <dbReference type="NCBI Taxonomy" id="1365248"/>
    <lineage>
        <taxon>Bacteria</taxon>
        <taxon>Pseudomonadati</taxon>
        <taxon>Pseudomonadota</taxon>
        <taxon>Gammaproteobacteria</taxon>
        <taxon>Alteromonadales</taxon>
        <taxon>Pseudoalteromonadaceae</taxon>
        <taxon>Pseudoalteromonas</taxon>
    </lineage>
</organism>
<evidence type="ECO:0000313" key="1">
    <source>
        <dbReference type="EMBL" id="KZN62630.1"/>
    </source>
</evidence>
<evidence type="ECO:0000313" key="2">
    <source>
        <dbReference type="Proteomes" id="UP000076486"/>
    </source>
</evidence>
<dbReference type="RefSeq" id="WP_063368312.1">
    <property type="nucleotide sequence ID" value="NZ_AUYC01000031.1"/>
</dbReference>
<dbReference type="PATRIC" id="fig|1365248.3.peg.2776"/>
<sequence length="104" mass="11744">MSKKSNAQENVECEVLTAQEVMIITGNTNATLQTKMVRGEIPKPIPSESRTKLWRKSDIYKYVGKSQGQELKFDEIPPNLARFIKLVVIEGVQQGIENVLNTPR</sequence>
<gene>
    <name evidence="1" type="ORF">N473_18575</name>
</gene>
<dbReference type="EMBL" id="AUYC01000031">
    <property type="protein sequence ID" value="KZN62630.1"/>
    <property type="molecule type" value="Genomic_DNA"/>
</dbReference>
<proteinExistence type="predicted"/>
<protein>
    <submittedName>
        <fullName evidence="1">Uncharacterized protein</fullName>
    </submittedName>
</protein>